<sequence>MNQINKVNLAMQIEQYNSDNIYFSEPANNNIINNGYFYRLQYSNNNITLNYLLFSLRLQDVLLIKYFNKYKCVFNGTNQLLTRLKEIEINMLSKITSTKTPKYNLYEQIKNNCIKFFSSNQYPERPPPFNILFKVSGIWEDDNHYGITYKCYDA</sequence>
<reference evidence="1" key="1">
    <citation type="journal article" date="2020" name="Nature">
        <title>Giant virus diversity and host interactions through global metagenomics.</title>
        <authorList>
            <person name="Schulz F."/>
            <person name="Roux S."/>
            <person name="Paez-Espino D."/>
            <person name="Jungbluth S."/>
            <person name="Walsh D.A."/>
            <person name="Denef V.J."/>
            <person name="McMahon K.D."/>
            <person name="Konstantinidis K.T."/>
            <person name="Eloe-Fadrosh E.A."/>
            <person name="Kyrpides N.C."/>
            <person name="Woyke T."/>
        </authorList>
    </citation>
    <scope>NUCLEOTIDE SEQUENCE</scope>
    <source>
        <strain evidence="1">GVMAG-S-1016713-123</strain>
    </source>
</reference>
<dbReference type="AlphaFoldDB" id="A0A6C0LXN8"/>
<proteinExistence type="predicted"/>
<evidence type="ECO:0000313" key="1">
    <source>
        <dbReference type="EMBL" id="QHU34354.1"/>
    </source>
</evidence>
<name>A0A6C0LXN8_9ZZZZ</name>
<protein>
    <submittedName>
        <fullName evidence="1">Uncharacterized protein</fullName>
    </submittedName>
</protein>
<organism evidence="1">
    <name type="scientific">viral metagenome</name>
    <dbReference type="NCBI Taxonomy" id="1070528"/>
    <lineage>
        <taxon>unclassified sequences</taxon>
        <taxon>metagenomes</taxon>
        <taxon>organismal metagenomes</taxon>
    </lineage>
</organism>
<dbReference type="EMBL" id="MN740569">
    <property type="protein sequence ID" value="QHU34354.1"/>
    <property type="molecule type" value="Genomic_DNA"/>
</dbReference>
<accession>A0A6C0LXN8</accession>